<accession>A0A3P5XD38</accession>
<dbReference type="AlphaFoldDB" id="A0A3P5XD38"/>
<feature type="region of interest" description="Disordered" evidence="1">
    <location>
        <begin position="207"/>
        <end position="238"/>
    </location>
</feature>
<dbReference type="EMBL" id="UXAW01000095">
    <property type="protein sequence ID" value="VDC32780.1"/>
    <property type="molecule type" value="Genomic_DNA"/>
</dbReference>
<evidence type="ECO:0000313" key="3">
    <source>
        <dbReference type="Proteomes" id="UP000277498"/>
    </source>
</evidence>
<gene>
    <name evidence="2" type="ORF">XINFAN_03456</name>
</gene>
<organism evidence="2 3">
    <name type="scientific">Pseudogemmobacter humi</name>
    <dbReference type="NCBI Taxonomy" id="2483812"/>
    <lineage>
        <taxon>Bacteria</taxon>
        <taxon>Pseudomonadati</taxon>
        <taxon>Pseudomonadota</taxon>
        <taxon>Alphaproteobacteria</taxon>
        <taxon>Rhodobacterales</taxon>
        <taxon>Paracoccaceae</taxon>
        <taxon>Pseudogemmobacter</taxon>
    </lineage>
</organism>
<reference evidence="2 3" key="1">
    <citation type="submission" date="2018-11" db="EMBL/GenBank/DDBJ databases">
        <authorList>
            <person name="Criscuolo A."/>
        </authorList>
    </citation>
    <scope>NUCLEOTIDE SEQUENCE [LARGE SCALE GENOMIC DNA]</scope>
    <source>
        <strain evidence="2">ACIP111625</strain>
    </source>
</reference>
<sequence>MAVRRRRRKIVEERLLALEARGGGREFGRGGRRRIVGAEGRQQPVVARLRPCHPRGTARRIGAKKAVEEIDLARGFGQVHPAAAPARGRQIVERRQQPAARRACPRAERIGQGIRDQIAARRRGAGRDRDQELERPHGQDIAVVQRRRHPAERHLAVVEEGAVRREVYHNDIAALVLDGAMAFRDLAVRVGQHQIVVGAAADGQRSALHHDGPGVARNHAGALEPQRDRHCLSPPSAR</sequence>
<name>A0A3P5XD38_9RHOB</name>
<keyword evidence="3" id="KW-1185">Reference proteome</keyword>
<evidence type="ECO:0000313" key="2">
    <source>
        <dbReference type="EMBL" id="VDC32780.1"/>
    </source>
</evidence>
<evidence type="ECO:0000256" key="1">
    <source>
        <dbReference type="SAM" id="MobiDB-lite"/>
    </source>
</evidence>
<dbReference type="Proteomes" id="UP000277498">
    <property type="component" value="Unassembled WGS sequence"/>
</dbReference>
<protein>
    <submittedName>
        <fullName evidence="2">Uncharacterized protein</fullName>
    </submittedName>
</protein>
<proteinExistence type="predicted"/>